<dbReference type="Gene3D" id="2.180.10.10">
    <property type="entry name" value="RHS repeat-associated core"/>
    <property type="match status" value="3"/>
</dbReference>
<dbReference type="InterPro" id="IPR022385">
    <property type="entry name" value="Rhs_assc_core"/>
</dbReference>
<dbReference type="Pfam" id="PF03527">
    <property type="entry name" value="RHS"/>
    <property type="match status" value="1"/>
</dbReference>
<dbReference type="InterPro" id="IPR001826">
    <property type="entry name" value="RHS"/>
</dbReference>
<dbReference type="OrthoDB" id="9816400at2"/>
<dbReference type="HOGENOM" id="CLU_001218_0_1_6"/>
<dbReference type="NCBIfam" id="TIGR03696">
    <property type="entry name" value="Rhs_assc_core"/>
    <property type="match status" value="1"/>
</dbReference>
<feature type="domain" description="DUF6531" evidence="3">
    <location>
        <begin position="46"/>
        <end position="120"/>
    </location>
</feature>
<dbReference type="STRING" id="743720.Psefu_4491"/>
<dbReference type="InterPro" id="IPR050708">
    <property type="entry name" value="T6SS_VgrG/RHS"/>
</dbReference>
<feature type="domain" description="Teneurin-like YD-shell" evidence="4">
    <location>
        <begin position="786"/>
        <end position="974"/>
    </location>
</feature>
<dbReference type="Proteomes" id="UP000000686">
    <property type="component" value="Chromosome"/>
</dbReference>
<feature type="domain" description="Teneurin-like YD-shell" evidence="4">
    <location>
        <begin position="589"/>
        <end position="638"/>
    </location>
</feature>
<dbReference type="SUPFAM" id="SSF101898">
    <property type="entry name" value="NHL repeat"/>
    <property type="match status" value="1"/>
</dbReference>
<reference evidence="5 6" key="1">
    <citation type="submission" date="2011-04" db="EMBL/GenBank/DDBJ databases">
        <title>Complete sequence of Pseudomonas fulva 12-X.</title>
        <authorList>
            <consortium name="US DOE Joint Genome Institute"/>
            <person name="Lucas S."/>
            <person name="Han J."/>
            <person name="Lapidus A."/>
            <person name="Cheng J.-F."/>
            <person name="Goodwin L."/>
            <person name="Pitluck S."/>
            <person name="Peters L."/>
            <person name="Mikhailova N."/>
            <person name="Pagani I."/>
            <person name="Davenport K."/>
            <person name="Han C."/>
            <person name="Tapia R."/>
            <person name="Land M."/>
            <person name="Hauser L."/>
            <person name="Kyrpides N."/>
            <person name="Ivanova N."/>
            <person name="Pagani I."/>
            <person name="Lcollab F.I."/>
            <person name="Woyke T."/>
        </authorList>
    </citation>
    <scope>NUCLEOTIDE SEQUENCE [LARGE SCALE GENOMIC DNA]</scope>
    <source>
        <strain evidence="6">12-X</strain>
    </source>
</reference>
<name>F6AB85_PSEF1</name>
<dbReference type="Pfam" id="PF25023">
    <property type="entry name" value="TEN_YD-shell"/>
    <property type="match status" value="2"/>
</dbReference>
<dbReference type="Pfam" id="PF20148">
    <property type="entry name" value="DUF6531"/>
    <property type="match status" value="1"/>
</dbReference>
<proteinExistence type="predicted"/>
<dbReference type="NCBIfam" id="TIGR01643">
    <property type="entry name" value="YD_repeat_2x"/>
    <property type="match status" value="6"/>
</dbReference>
<evidence type="ECO:0000313" key="6">
    <source>
        <dbReference type="Proteomes" id="UP000000686"/>
    </source>
</evidence>
<dbReference type="InterPro" id="IPR031325">
    <property type="entry name" value="RHS_repeat"/>
</dbReference>
<dbReference type="PANTHER" id="PTHR32305:SF15">
    <property type="entry name" value="PROTEIN RHSA-RELATED"/>
    <property type="match status" value="1"/>
</dbReference>
<gene>
    <name evidence="5" type="ordered locus">Psefu_4491</name>
</gene>
<evidence type="ECO:0000259" key="4">
    <source>
        <dbReference type="Pfam" id="PF25023"/>
    </source>
</evidence>
<dbReference type="Pfam" id="PF05593">
    <property type="entry name" value="RHS_repeat"/>
    <property type="match status" value="1"/>
</dbReference>
<evidence type="ECO:0000259" key="2">
    <source>
        <dbReference type="Pfam" id="PF03527"/>
    </source>
</evidence>
<accession>F6AB85</accession>
<keyword evidence="1" id="KW-0677">Repeat</keyword>
<protein>
    <submittedName>
        <fullName evidence="5">RHS repeat-associated core domain protein</fullName>
    </submittedName>
</protein>
<organism evidence="5 6">
    <name type="scientific">Pseudomonas fulva (strain 12-X)</name>
    <dbReference type="NCBI Taxonomy" id="743720"/>
    <lineage>
        <taxon>Bacteria</taxon>
        <taxon>Pseudomonadati</taxon>
        <taxon>Pseudomonadota</taxon>
        <taxon>Gammaproteobacteria</taxon>
        <taxon>Pseudomonadales</taxon>
        <taxon>Pseudomonadaceae</taxon>
        <taxon>Pseudomonas</taxon>
    </lineage>
</organism>
<dbReference type="RefSeq" id="WP_013793564.1">
    <property type="nucleotide sequence ID" value="NC_015556.1"/>
</dbReference>
<dbReference type="InterPro" id="IPR056823">
    <property type="entry name" value="TEN-like_YD-shell"/>
</dbReference>
<keyword evidence="6" id="KW-1185">Reference proteome</keyword>
<dbReference type="PANTHER" id="PTHR32305">
    <property type="match status" value="1"/>
</dbReference>
<evidence type="ECO:0000256" key="1">
    <source>
        <dbReference type="ARBA" id="ARBA00022737"/>
    </source>
</evidence>
<dbReference type="KEGG" id="pfv:Psefu_4491"/>
<feature type="domain" description="RHS protein conserved region" evidence="2">
    <location>
        <begin position="1031"/>
        <end position="1067"/>
    </location>
</feature>
<evidence type="ECO:0000259" key="3">
    <source>
        <dbReference type="Pfam" id="PF20148"/>
    </source>
</evidence>
<dbReference type="InterPro" id="IPR045351">
    <property type="entry name" value="DUF6531"/>
</dbReference>
<dbReference type="PRINTS" id="PR00394">
    <property type="entry name" value="RHSPROTEIN"/>
</dbReference>
<dbReference type="InterPro" id="IPR006530">
    <property type="entry name" value="YD"/>
</dbReference>
<evidence type="ECO:0000313" key="5">
    <source>
        <dbReference type="EMBL" id="AEF24443.1"/>
    </source>
</evidence>
<dbReference type="eggNOG" id="COG3209">
    <property type="taxonomic scope" value="Bacteria"/>
</dbReference>
<sequence length="1300" mass="144532">MSGLPVSHIGHKVAGSVIVSGSPNVFVGSTAVGKADRPSACGPATGQPVNPMLGVKILPGEVDFSLPAPIPFAFMRMYVSSNERIGSLGQGWALPAEGLGLEVCDEHTALIDSQGRRIGFPALAPGAAFYSGSELLWIRRGGNSPEQSFEPWSSKWTGVPLSVQQHEGSVVVLRERVFLHFLRNGEGSWLLHASFDRNGYRTEYSWNASGSLSCVRDSAGRSYAFIYQQVGEPVPGDSGLRLYGVILGNPDGPLPVGLDPTQPGLDWLVTYSFNDSGDLIEVRNRMGQVTRRFEWQNHMLVAHAQPEGLEVRYEWDRYEPCGKVIRQIERDGLSRAYHYEPNHTEVVDNLGRRELYLFEGQSADRQWVAHERADGSRIEFTYDAYGRLSTIKDPLQRVMQARFNGEGMRAELEEPGKTGTRYFLDDGNGFVTGIRNADDHEWQMLRDERGNLISFIDPLGAQTQRAYRDPRLPDRPTTITDGKGGTRHLAWNRFGALERYTDCSGHTTTCEYDSNGWLISQTGPLGQCVRYQRDAMGRSLRRVEPDGTQIDFTYDHLGRMVGAASQGKQASFTWDRFNRLTSLTNPNGGTQHYAYDPAGRLISVQNENGAQIRFAYDEVDRLIQQQDLDGRVRQYRYDAAGNLLEERDDEGRLIRFEYDAQGRLLCRHLPATEHAEAFSESYTWSPGGQLLGVKSQDSDVRFRYDAAGRIVHELQTLGTDWVYDVEHQLDPLGNRESSRYGDAPRVNWLLYGSGYLHGVVVDAVELAFERDAGHREIHRDARRRTDGSVLFSESRQHDQANRLIAGALKTSGGAQWQRRYQYGAQGDLVSIHDTTAPVIEYRYDQAGRLVASTQGDLSRYYHFDPAGNRVDNFGQHCADNRIAHLDGYQFRYDRVGNLIERVEPDGARMLFGYDGANRLVHLQRVESDGRTLQARYHYDGLSRRIAKDVWRDGQQQRTYYGWDNHRQCAEAHTDRLRTTVHQPNSFVPLLRMEQLRQQESAEVLEIRRQLGHEGQPLPEEMRPAGENLHLAFFHTDHLGTPLRLTDTHGNLLWSGESSDWHAIGNEQGSTDQPIRFQGQYLDVESGLHYNRFRYYDPQAGRYLTQDPLGLLAGVNTYRYTELPTLGVDPLGLWDFITNSPGIQQQVSLAQYMYQNGATPEQVSEALYPTRGFEGSISADVSMAGNAGGGGSGAFGIATGKKKKDQWFNLCVYYTTCGTLGPGASFGVGGNVSASNAPPTSGTTKSVGVFGGGGFLGKFGGSVMSEIGKPSNVTVSGGASIGGGASGGVMACEQKQICLRD</sequence>
<dbReference type="EMBL" id="CP002727">
    <property type="protein sequence ID" value="AEF24443.1"/>
    <property type="molecule type" value="Genomic_DNA"/>
</dbReference>